<keyword evidence="5 6" id="KW-0472">Membrane</keyword>
<feature type="transmembrane region" description="Helical" evidence="6">
    <location>
        <begin position="66"/>
        <end position="84"/>
    </location>
</feature>
<gene>
    <name evidence="8" type="ORF">KTO63_02860</name>
</gene>
<dbReference type="GO" id="GO:0005886">
    <property type="term" value="C:plasma membrane"/>
    <property type="evidence" value="ECO:0007669"/>
    <property type="project" value="UniProtKB-SubCell"/>
</dbReference>
<sequence length="179" mass="20416">MALLQTSRQPSLALVKDGNVGSGTFQPVNKSTRLLHLLIDVLFVSYVAYTFLGTIAKMIIIDGYQTVLLIINLMVLFLGIYYLLMELFFKVTFAKIITNTIVINRRGQKAGIFQIIGRSFCRFIPFEGVSFLFNDRGWHDRLSGTYVVKDQYSWETKEDTFDTYFTGEPESEPTTTLIP</sequence>
<keyword evidence="2" id="KW-1003">Cell membrane</keyword>
<accession>A0A9E2W752</accession>
<reference evidence="8" key="1">
    <citation type="submission" date="2021-06" db="EMBL/GenBank/DDBJ databases">
        <authorList>
            <person name="Huq M.A."/>
        </authorList>
    </citation>
    <scope>NUCLEOTIDE SEQUENCE</scope>
    <source>
        <strain evidence="8">MAH-26</strain>
    </source>
</reference>
<evidence type="ECO:0000313" key="8">
    <source>
        <dbReference type="EMBL" id="MBV4356071.1"/>
    </source>
</evidence>
<evidence type="ECO:0000256" key="5">
    <source>
        <dbReference type="ARBA" id="ARBA00023136"/>
    </source>
</evidence>
<keyword evidence="4 6" id="KW-1133">Transmembrane helix</keyword>
<comment type="caution">
    <text evidence="8">The sequence shown here is derived from an EMBL/GenBank/DDBJ whole genome shotgun (WGS) entry which is preliminary data.</text>
</comment>
<keyword evidence="9" id="KW-1185">Reference proteome</keyword>
<feature type="domain" description="RDD" evidence="7">
    <location>
        <begin position="32"/>
        <end position="133"/>
    </location>
</feature>
<dbReference type="EMBL" id="JAHSPG010000001">
    <property type="protein sequence ID" value="MBV4356071.1"/>
    <property type="molecule type" value="Genomic_DNA"/>
</dbReference>
<dbReference type="Proteomes" id="UP000812270">
    <property type="component" value="Unassembled WGS sequence"/>
</dbReference>
<dbReference type="InterPro" id="IPR010432">
    <property type="entry name" value="RDD"/>
</dbReference>
<dbReference type="InterPro" id="IPR051791">
    <property type="entry name" value="Pra-immunoreactive"/>
</dbReference>
<dbReference type="AlphaFoldDB" id="A0A9E2W752"/>
<evidence type="ECO:0000256" key="2">
    <source>
        <dbReference type="ARBA" id="ARBA00022475"/>
    </source>
</evidence>
<evidence type="ECO:0000256" key="4">
    <source>
        <dbReference type="ARBA" id="ARBA00022989"/>
    </source>
</evidence>
<evidence type="ECO:0000256" key="1">
    <source>
        <dbReference type="ARBA" id="ARBA00004651"/>
    </source>
</evidence>
<keyword evidence="3 6" id="KW-0812">Transmembrane</keyword>
<feature type="transmembrane region" description="Helical" evidence="6">
    <location>
        <begin position="37"/>
        <end position="60"/>
    </location>
</feature>
<evidence type="ECO:0000256" key="3">
    <source>
        <dbReference type="ARBA" id="ARBA00022692"/>
    </source>
</evidence>
<name>A0A9E2W752_9BACT</name>
<proteinExistence type="predicted"/>
<evidence type="ECO:0000256" key="6">
    <source>
        <dbReference type="SAM" id="Phobius"/>
    </source>
</evidence>
<dbReference type="Pfam" id="PF06271">
    <property type="entry name" value="RDD"/>
    <property type="match status" value="1"/>
</dbReference>
<dbReference type="PANTHER" id="PTHR36115:SF4">
    <property type="entry name" value="MEMBRANE PROTEIN"/>
    <property type="match status" value="1"/>
</dbReference>
<protein>
    <submittedName>
        <fullName evidence="8">RDD family protein</fullName>
    </submittedName>
</protein>
<evidence type="ECO:0000259" key="7">
    <source>
        <dbReference type="Pfam" id="PF06271"/>
    </source>
</evidence>
<comment type="subcellular location">
    <subcellularLocation>
        <location evidence="1">Cell membrane</location>
        <topology evidence="1">Multi-pass membrane protein</topology>
    </subcellularLocation>
</comment>
<dbReference type="PANTHER" id="PTHR36115">
    <property type="entry name" value="PROLINE-RICH ANTIGEN HOMOLOG-RELATED"/>
    <property type="match status" value="1"/>
</dbReference>
<evidence type="ECO:0000313" key="9">
    <source>
        <dbReference type="Proteomes" id="UP000812270"/>
    </source>
</evidence>
<organism evidence="8 9">
    <name type="scientific">Pinibacter aurantiacus</name>
    <dbReference type="NCBI Taxonomy" id="2851599"/>
    <lineage>
        <taxon>Bacteria</taxon>
        <taxon>Pseudomonadati</taxon>
        <taxon>Bacteroidota</taxon>
        <taxon>Chitinophagia</taxon>
        <taxon>Chitinophagales</taxon>
        <taxon>Chitinophagaceae</taxon>
        <taxon>Pinibacter</taxon>
    </lineage>
</organism>